<evidence type="ECO:0000256" key="2">
    <source>
        <dbReference type="ARBA" id="ARBA00016807"/>
    </source>
</evidence>
<dbReference type="GeneID" id="108078938"/>
<evidence type="ECO:0000313" key="10">
    <source>
        <dbReference type="Proteomes" id="UP001652661"/>
    </source>
</evidence>
<dbReference type="Pfam" id="PF13873">
    <property type="entry name" value="Myb_DNA-bind_5"/>
    <property type="match status" value="1"/>
</dbReference>
<evidence type="ECO:0000313" key="11">
    <source>
        <dbReference type="RefSeq" id="XP_017028576.2"/>
    </source>
</evidence>
<reference evidence="11" key="1">
    <citation type="submission" date="2025-08" db="UniProtKB">
        <authorList>
            <consortium name="RefSeq"/>
        </authorList>
    </citation>
    <scope>IDENTIFICATION</scope>
    <source>
        <strain evidence="11">14028-0561.14</strain>
        <tissue evidence="11">Whole fly</tissue>
    </source>
</reference>
<keyword evidence="3" id="KW-0805">Transcription regulation</keyword>
<dbReference type="AlphaFoldDB" id="A0A6P4IZX2"/>
<dbReference type="RefSeq" id="XP_017028576.2">
    <property type="nucleotide sequence ID" value="XM_017173087.3"/>
</dbReference>
<evidence type="ECO:0000256" key="1">
    <source>
        <dbReference type="ARBA" id="ARBA00011764"/>
    </source>
</evidence>
<proteinExistence type="predicted"/>
<dbReference type="Proteomes" id="UP001652661">
    <property type="component" value="Chromosome 3L"/>
</dbReference>
<gene>
    <name evidence="11" type="primary">LOC108078938</name>
</gene>
<comment type="function">
    <text evidence="6">Involved in transvection phenomena (= synapsis-dependent gene expression), where the synaptic pairing of chromosomes carrying genes with which zeste interacts influences the expression of these genes. Zeste binds to DNA and stimulates transcription from a nearby promoter.</text>
</comment>
<dbReference type="GO" id="GO:0003677">
    <property type="term" value="F:DNA binding"/>
    <property type="evidence" value="ECO:0007669"/>
    <property type="project" value="UniProtKB-KW"/>
</dbReference>
<feature type="domain" description="Myb-like" evidence="9">
    <location>
        <begin position="7"/>
        <end position="77"/>
    </location>
</feature>
<evidence type="ECO:0000259" key="9">
    <source>
        <dbReference type="SMART" id="SM00717"/>
    </source>
</evidence>
<evidence type="ECO:0000256" key="7">
    <source>
        <dbReference type="SAM" id="Coils"/>
    </source>
</evidence>
<accession>A0A6P4IZX2</accession>
<dbReference type="OrthoDB" id="3066195at2759"/>
<name>A0A6P4IZX2_DROKI</name>
<comment type="subunit">
    <text evidence="1">Self-associates forming complexes of several hundred monomers.</text>
</comment>
<evidence type="ECO:0000256" key="8">
    <source>
        <dbReference type="SAM" id="MobiDB-lite"/>
    </source>
</evidence>
<keyword evidence="4" id="KW-0238">DNA-binding</keyword>
<dbReference type="InterPro" id="IPR001005">
    <property type="entry name" value="SANT/Myb"/>
</dbReference>
<dbReference type="PANTHER" id="PTHR21411">
    <property type="entry name" value="APONTIC"/>
    <property type="match status" value="1"/>
</dbReference>
<sequence>MFTKRARGKNFTDSEEHILLDLLNQHNTVLQNKKSDAVTWQKKKETWERIAEEFADQTGVSRPWTALRDKYDNMKRKSRNGIEPGRRKTYGDTPSFSGSSVSEKVGNLMGITGAARLVNQFDSDANYQLVNEAEEGSEEASSTHNSESPHLVKLFKSTIEDYTDPKIEVPETESPEAFQIWHQKRFRACEPPILPDHRGKSSLEEEKVELVKLQQEYYRDANSRAAEKHKYEIEKQVVELQTMRLKNQLIEMEIEEKREEMAKRKRNS</sequence>
<keyword evidence="5" id="KW-0804">Transcription</keyword>
<evidence type="ECO:0000256" key="3">
    <source>
        <dbReference type="ARBA" id="ARBA00023015"/>
    </source>
</evidence>
<keyword evidence="7" id="KW-0175">Coiled coil</keyword>
<evidence type="ECO:0000256" key="4">
    <source>
        <dbReference type="ARBA" id="ARBA00023125"/>
    </source>
</evidence>
<keyword evidence="10" id="KW-1185">Reference proteome</keyword>
<dbReference type="PANTHER" id="PTHR21411:SF0">
    <property type="entry name" value="REGULATORY PROTEIN ZESTE"/>
    <property type="match status" value="1"/>
</dbReference>
<feature type="region of interest" description="Disordered" evidence="8">
    <location>
        <begin position="76"/>
        <end position="99"/>
    </location>
</feature>
<organism evidence="10 11">
    <name type="scientific">Drosophila kikkawai</name>
    <name type="common">Fruit fly</name>
    <dbReference type="NCBI Taxonomy" id="30033"/>
    <lineage>
        <taxon>Eukaryota</taxon>
        <taxon>Metazoa</taxon>
        <taxon>Ecdysozoa</taxon>
        <taxon>Arthropoda</taxon>
        <taxon>Hexapoda</taxon>
        <taxon>Insecta</taxon>
        <taxon>Pterygota</taxon>
        <taxon>Neoptera</taxon>
        <taxon>Endopterygota</taxon>
        <taxon>Diptera</taxon>
        <taxon>Brachycera</taxon>
        <taxon>Muscomorpha</taxon>
        <taxon>Ephydroidea</taxon>
        <taxon>Drosophilidae</taxon>
        <taxon>Drosophila</taxon>
        <taxon>Sophophora</taxon>
    </lineage>
</organism>
<dbReference type="InterPro" id="IPR028002">
    <property type="entry name" value="Myb_DNA-bind_5"/>
</dbReference>
<feature type="coiled-coil region" evidence="7">
    <location>
        <begin position="240"/>
        <end position="267"/>
    </location>
</feature>
<dbReference type="SMART" id="SM00717">
    <property type="entry name" value="SANT"/>
    <property type="match status" value="1"/>
</dbReference>
<evidence type="ECO:0000256" key="6">
    <source>
        <dbReference type="ARBA" id="ARBA00025466"/>
    </source>
</evidence>
<protein>
    <recommendedName>
        <fullName evidence="2">Regulatory protein zeste</fullName>
    </recommendedName>
</protein>
<evidence type="ECO:0000256" key="5">
    <source>
        <dbReference type="ARBA" id="ARBA00023163"/>
    </source>
</evidence>